<dbReference type="InterPro" id="IPR012337">
    <property type="entry name" value="RNaseH-like_sf"/>
</dbReference>
<dbReference type="GO" id="GO:0003677">
    <property type="term" value="F:DNA binding"/>
    <property type="evidence" value="ECO:0007669"/>
    <property type="project" value="InterPro"/>
</dbReference>
<dbReference type="RefSeq" id="WP_039260028.1">
    <property type="nucleotide sequence ID" value="NZ_JDRY01000134.1"/>
</dbReference>
<comment type="caution">
    <text evidence="3">The sequence shown here is derived from an EMBL/GenBank/DDBJ whole genome shotgun (WGS) entry which is preliminary data.</text>
</comment>
<evidence type="ECO:0000259" key="2">
    <source>
        <dbReference type="Pfam" id="PF05598"/>
    </source>
</evidence>
<organism evidence="3 4">
    <name type="scientific">Clostridium botulinum C/D str. DC5</name>
    <dbReference type="NCBI Taxonomy" id="1443128"/>
    <lineage>
        <taxon>Bacteria</taxon>
        <taxon>Bacillati</taxon>
        <taxon>Bacillota</taxon>
        <taxon>Clostridia</taxon>
        <taxon>Eubacteriales</taxon>
        <taxon>Clostridiaceae</taxon>
        <taxon>Clostridium</taxon>
    </lineage>
</organism>
<proteinExistence type="predicted"/>
<dbReference type="GO" id="GO:0006313">
    <property type="term" value="P:DNA transposition"/>
    <property type="evidence" value="ECO:0007669"/>
    <property type="project" value="InterPro"/>
</dbReference>
<reference evidence="3 4" key="1">
    <citation type="submission" date="2014-01" db="EMBL/GenBank/DDBJ databases">
        <title>Plasmidome dynamics in the species complex Clostridium novyi sensu lato converts strains of independent lineages into distinctly different pathogens.</title>
        <authorList>
            <person name="Skarin H."/>
            <person name="Segerman B."/>
        </authorList>
    </citation>
    <scope>NUCLEOTIDE SEQUENCE [LARGE SCALE GENOMIC DNA]</scope>
    <source>
        <strain evidence="3 4">DC5</strain>
    </source>
</reference>
<dbReference type="Proteomes" id="UP000030014">
    <property type="component" value="Unassembled WGS sequence"/>
</dbReference>
<evidence type="ECO:0000313" key="4">
    <source>
        <dbReference type="Proteomes" id="UP000030014"/>
    </source>
</evidence>
<dbReference type="InterPro" id="IPR008490">
    <property type="entry name" value="Transposase_InsH_N"/>
</dbReference>
<evidence type="ECO:0000259" key="1">
    <source>
        <dbReference type="Pfam" id="PF01609"/>
    </source>
</evidence>
<dbReference type="InterPro" id="IPR002559">
    <property type="entry name" value="Transposase_11"/>
</dbReference>
<feature type="domain" description="Transposase InsH N-terminal" evidence="2">
    <location>
        <begin position="9"/>
        <end position="90"/>
    </location>
</feature>
<dbReference type="AlphaFoldDB" id="A0A0A0I2I2"/>
<dbReference type="GO" id="GO:0004803">
    <property type="term" value="F:transposase activity"/>
    <property type="evidence" value="ECO:0007669"/>
    <property type="project" value="InterPro"/>
</dbReference>
<evidence type="ECO:0000313" key="3">
    <source>
        <dbReference type="EMBL" id="KGM94536.1"/>
    </source>
</evidence>
<dbReference type="Pfam" id="PF05598">
    <property type="entry name" value="DUF772"/>
    <property type="match status" value="1"/>
</dbReference>
<sequence length="313" mass="36373">MIITLNIQSENIYFKIFETVNIAFNKLGINTRKAKGRPPKYSDQQIVACMIYGVNNSIFSLRELEYKIKQDIVFQKIIGLKEVPDHSTFSLRAIALEKYVYYGIYAMLIELINPSTRICAIDGTALRSSLYDSEARYGKGTRLGRYKGYKLHCTACVCDSILPLSFSITTANVYDNQVQGLLYELKTYNPFIVLADAAYDDAQWFKVSKTLEYNLLTDVNMRKANSIESFKDESRYKNALFMQSPIGKNLYKNRLKIEQLFSILKGLYNLENPRLYGQKRYERHVKWVLLSYIIDEFNKVNSKISSRKYPWNL</sequence>
<gene>
    <name evidence="3" type="ORF">Z955_14395</name>
</gene>
<dbReference type="SUPFAM" id="SSF53098">
    <property type="entry name" value="Ribonuclease H-like"/>
    <property type="match status" value="1"/>
</dbReference>
<accession>A0A0A0I2I2</accession>
<protein>
    <submittedName>
        <fullName evidence="3">Transposase IS4</fullName>
    </submittedName>
</protein>
<dbReference type="EMBL" id="JDRY01000134">
    <property type="protein sequence ID" value="KGM94536.1"/>
    <property type="molecule type" value="Genomic_DNA"/>
</dbReference>
<dbReference type="Pfam" id="PF01609">
    <property type="entry name" value="DDE_Tnp_1"/>
    <property type="match status" value="1"/>
</dbReference>
<name>A0A0A0I2I2_CLOBO</name>
<feature type="domain" description="Transposase IS4-like" evidence="1">
    <location>
        <begin position="115"/>
        <end position="293"/>
    </location>
</feature>